<dbReference type="PROSITE" id="PS50110">
    <property type="entry name" value="RESPONSE_REGULATORY"/>
    <property type="match status" value="3"/>
</dbReference>
<organism evidence="18 19">
    <name type="scientific">Massilia timonae</name>
    <dbReference type="NCBI Taxonomy" id="47229"/>
    <lineage>
        <taxon>Bacteria</taxon>
        <taxon>Pseudomonadati</taxon>
        <taxon>Pseudomonadota</taxon>
        <taxon>Betaproteobacteria</taxon>
        <taxon>Burkholderiales</taxon>
        <taxon>Oxalobacteraceae</taxon>
        <taxon>Telluria group</taxon>
        <taxon>Massilia</taxon>
    </lineage>
</organism>
<dbReference type="InterPro" id="IPR003661">
    <property type="entry name" value="HisK_dim/P_dom"/>
</dbReference>
<dbReference type="SMART" id="SM00304">
    <property type="entry name" value="HAMP"/>
    <property type="match status" value="8"/>
</dbReference>
<dbReference type="InterPro" id="IPR003018">
    <property type="entry name" value="GAF"/>
</dbReference>
<feature type="region of interest" description="Disordered" evidence="14">
    <location>
        <begin position="1347"/>
        <end position="1373"/>
    </location>
</feature>
<keyword evidence="8" id="KW-0902">Two-component regulatory system</keyword>
<dbReference type="GO" id="GO:0016020">
    <property type="term" value="C:membrane"/>
    <property type="evidence" value="ECO:0007669"/>
    <property type="project" value="UniProtKB-SubCell"/>
</dbReference>
<dbReference type="EC" id="2.7.13.3" evidence="3"/>
<dbReference type="Gene3D" id="1.10.287.130">
    <property type="match status" value="1"/>
</dbReference>
<dbReference type="PROSITE" id="PS50885">
    <property type="entry name" value="HAMP"/>
    <property type="match status" value="8"/>
</dbReference>
<dbReference type="InterPro" id="IPR005467">
    <property type="entry name" value="His_kinase_dom"/>
</dbReference>
<sequence>MTTEQAAPERRVKARRTPGRRALDAAAHERRGGRAGAGIGIGAPDGAGGAPSQALLLDALMALRAGDFSVRLPHDWTGIDGKIADAVNDIVATHGKLAGAVEQVSVAVGIEGRLGQRMMLDKTDGAWGDEVDAINSMIDNLVQPVREVGRVIGAVARGVLTESMLLEIEGRPLRGEFLKNANTINTMLDQLNNFSSEVSRVAREVGTDGKLGGQAQVEGASGVWRDLTDNVNRMASNLTGQVRNIAEVTTAVAEGDLSHKITVDVSGEILRLKDTINLMVDQLNGFAGEVTRVAREVGLEGKLGGQAEVKDVGGVWKDLTDSVNAMASNVTGQVRNIAEVTTAVARGDLSRKITADARGEVLELKNTVNIMVDQLNAFCSEVTRVAREVGTEGKLGGQAEVKDVSGVWKDLTDSVNAMAGNLTVQLRDVSKVATAIANGDLGRKITVEVQGEILQIKDVINVMVDQLKSFSGEVTRVAVEVGTEGRLGGQAEVEGVSGVWKNLTDSVNLMASNLTDQVRNIATVTTAVANGDLSKTITVDVHGEVLQLKQTINTMVDQLRGFAGEVTRVAREVGTEGRLGGEAYVPAVAGVWKDLTDNVNLMASNLTGQVRNIATVTTAVANGDLSRKITVDVQGEILELKNTVNIMVDQLNAFCAEVTRVAREVGTEGRLGGQAQVKGVSGVWKDLTDSVNLMAANLTDQVRGMAKVVTGVAVGNLKQKMVVPAKGEVAALADTINDMVDTLATFSDQVTRVAREVGVEGRLGGQATVPGAAGSWRDLVDNVNELAANLSTQVRAIGEVATAVTKGDLGRSIAVAARGEVADLKDNVNQMIRNLRQTTERNTEQDWLKTNLARLNRMLQGQRDIMTVSRMLLSELAPLVAAQHAVLYLMQAPRHGKAAPGASGTPPMLTLMASYGYQERKNLSREWRVGEGLVGQAAFEKQRVLVANLPDDYIQIVSGLGQASPRNIVLLRILFEGQVKAVIELASFEAFQAIHLNFLDQLSDGLGIVFNSIETASGTEMLLRQQAQKLENEFKSQQTELKDINAELERKAHQLADQNTEVEAKNRQIEEARRSLQEKAEQLSLTSRYKSEFLANMSHELRSPLNSLLLLAEQLRLNRERNLSDRQIEMVKVMYSSGRDLLNVINDILDLSKIEAGSVSLDLADVAPAALAADLEKSMRYQFEAKGLTFRIDFAPDLPPVLRTDGQRVKQLLTNLLSNALKFTSKGGVTLAARIAGSGWTRDQPALEHAPRVVAFSVTDTGIGIPLDKRQMIFEAFQQADASTSRRYGGTGLGLAISREIARLLDGELSVESEEGVGSTFTFFLPQQAPGTAAPDGDAIRQRLNHRMRNGGNGNNSAPAGQASGASAAAFPHAPAPQSAPLLLVIEDDPVFARTLQDMARERGFDTLVADNGEDGFMLAQRNRPDAITLDLELPDTDGWDVADRLKADHATRAIPVHVISVRDRPGRGARHGVASYTTKPADLATLAQVFADLTAQLAPPIRVLLLVADNRARREAISQVLAGPGRALDLVADAAAALAALERHAYQGIVIDVDLAAANGMDLLRKMRGDPVLAHIPAVLYAERVLDPATLEQVAELDAAVLGHDGQSLAEKTAAVSAFLERIREDVEASAPDPAARPEAAEILHGKCALIVDDDVRNMFALTGMLENAGMMVNAVESGEEALRQLDIHPGIDIVLMDIMMPDLDGYETTRPIRADPRFAHLPIIALTAKAMLEDRAKCLAAGASDYASKRVDSGQLLAQLGVWLDRQAVDRE</sequence>
<feature type="domain" description="HAMP" evidence="17">
    <location>
        <begin position="788"/>
        <end position="840"/>
    </location>
</feature>
<dbReference type="PANTHER" id="PTHR45339:SF1">
    <property type="entry name" value="HYBRID SIGNAL TRANSDUCTION HISTIDINE KINASE J"/>
    <property type="match status" value="1"/>
</dbReference>
<evidence type="ECO:0000256" key="2">
    <source>
        <dbReference type="ARBA" id="ARBA00004370"/>
    </source>
</evidence>
<dbReference type="Pfam" id="PF00672">
    <property type="entry name" value="HAMP"/>
    <property type="match status" value="4"/>
</dbReference>
<evidence type="ECO:0000256" key="10">
    <source>
        <dbReference type="ARBA" id="ARBA00058004"/>
    </source>
</evidence>
<dbReference type="InterPro" id="IPR001789">
    <property type="entry name" value="Sig_transdc_resp-reg_receiver"/>
</dbReference>
<dbReference type="Pfam" id="PF00512">
    <property type="entry name" value="HisKA"/>
    <property type="match status" value="1"/>
</dbReference>
<evidence type="ECO:0000256" key="9">
    <source>
        <dbReference type="ARBA" id="ARBA00023026"/>
    </source>
</evidence>
<evidence type="ECO:0000256" key="12">
    <source>
        <dbReference type="PROSITE-ProRule" id="PRU00169"/>
    </source>
</evidence>
<evidence type="ECO:0000256" key="8">
    <source>
        <dbReference type="ARBA" id="ARBA00023012"/>
    </source>
</evidence>
<evidence type="ECO:0000259" key="16">
    <source>
        <dbReference type="PROSITE" id="PS50110"/>
    </source>
</evidence>
<dbReference type="InterPro" id="IPR003594">
    <property type="entry name" value="HATPase_dom"/>
</dbReference>
<dbReference type="Pfam" id="PF02518">
    <property type="entry name" value="HATPase_c"/>
    <property type="match status" value="1"/>
</dbReference>
<gene>
    <name evidence="18" type="ORF">LO55_3639</name>
</gene>
<feature type="compositionally biased region" description="Low complexity" evidence="14">
    <location>
        <begin position="1355"/>
        <end position="1373"/>
    </location>
</feature>
<dbReference type="GO" id="GO:0000155">
    <property type="term" value="F:phosphorelay sensor kinase activity"/>
    <property type="evidence" value="ECO:0007669"/>
    <property type="project" value="InterPro"/>
</dbReference>
<protein>
    <recommendedName>
        <fullName evidence="11">Virulence sensor protein BvgS</fullName>
        <ecNumber evidence="3">2.7.13.3</ecNumber>
    </recommendedName>
</protein>
<feature type="domain" description="HAMP" evidence="17">
    <location>
        <begin position="696"/>
        <end position="748"/>
    </location>
</feature>
<reference evidence="18 19" key="1">
    <citation type="submission" date="2014-10" db="EMBL/GenBank/DDBJ databases">
        <authorList>
            <person name="Seo M.-J."/>
            <person name="Seok Y.J."/>
            <person name="Cha I.-T."/>
        </authorList>
    </citation>
    <scope>NUCLEOTIDE SEQUENCE [LARGE SCALE GENOMIC DNA]</scope>
    <source>
        <strain evidence="18 19">NEU</strain>
    </source>
</reference>
<dbReference type="CDD" id="cd16922">
    <property type="entry name" value="HATPase_EvgS-ArcB-TorS-like"/>
    <property type="match status" value="1"/>
</dbReference>
<dbReference type="Gene3D" id="1.20.120.1530">
    <property type="match status" value="5"/>
</dbReference>
<dbReference type="InterPro" id="IPR029016">
    <property type="entry name" value="GAF-like_dom_sf"/>
</dbReference>
<dbReference type="SUPFAM" id="SSF55874">
    <property type="entry name" value="ATPase domain of HSP90 chaperone/DNA topoisomerase II/histidine kinase"/>
    <property type="match status" value="1"/>
</dbReference>
<feature type="compositionally biased region" description="Basic and acidic residues" evidence="14">
    <location>
        <begin position="21"/>
        <end position="32"/>
    </location>
</feature>
<dbReference type="SUPFAM" id="SSF55781">
    <property type="entry name" value="GAF domain-like"/>
    <property type="match status" value="1"/>
</dbReference>
<dbReference type="Proteomes" id="UP000180246">
    <property type="component" value="Unassembled WGS sequence"/>
</dbReference>
<dbReference type="InterPro" id="IPR036097">
    <property type="entry name" value="HisK_dim/P_sf"/>
</dbReference>
<feature type="domain" description="Response regulatory" evidence="16">
    <location>
        <begin position="1649"/>
        <end position="1766"/>
    </location>
</feature>
<feature type="domain" description="HAMP" evidence="17">
    <location>
        <begin position="604"/>
        <end position="656"/>
    </location>
</feature>
<comment type="subcellular location">
    <subcellularLocation>
        <location evidence="2">Membrane</location>
    </subcellularLocation>
</comment>
<dbReference type="SUPFAM" id="SSF58104">
    <property type="entry name" value="Methyl-accepting chemotaxis protein (MCP) signaling domain"/>
    <property type="match status" value="2"/>
</dbReference>
<evidence type="ECO:0000256" key="11">
    <source>
        <dbReference type="ARBA" id="ARBA00070152"/>
    </source>
</evidence>
<dbReference type="CDD" id="cd00082">
    <property type="entry name" value="HisKA"/>
    <property type="match status" value="1"/>
</dbReference>
<dbReference type="CDD" id="cd06225">
    <property type="entry name" value="HAMP"/>
    <property type="match status" value="7"/>
</dbReference>
<dbReference type="PROSITE" id="PS50109">
    <property type="entry name" value="HIS_KIN"/>
    <property type="match status" value="1"/>
</dbReference>
<accession>A0A1S2NAR8</accession>
<evidence type="ECO:0000256" key="1">
    <source>
        <dbReference type="ARBA" id="ARBA00000085"/>
    </source>
</evidence>
<evidence type="ECO:0000259" key="17">
    <source>
        <dbReference type="PROSITE" id="PS50885"/>
    </source>
</evidence>
<dbReference type="InterPro" id="IPR004358">
    <property type="entry name" value="Sig_transdc_His_kin-like_C"/>
</dbReference>
<keyword evidence="6" id="KW-0732">Signal</keyword>
<dbReference type="InterPro" id="IPR036890">
    <property type="entry name" value="HATPase_C_sf"/>
</dbReference>
<keyword evidence="7 18" id="KW-0418">Kinase</keyword>
<dbReference type="InterPro" id="IPR011006">
    <property type="entry name" value="CheY-like_superfamily"/>
</dbReference>
<feature type="coiled-coil region" evidence="13">
    <location>
        <begin position="814"/>
        <end position="841"/>
    </location>
</feature>
<keyword evidence="4 12" id="KW-0597">Phosphoprotein</keyword>
<feature type="modified residue" description="4-aspartylphosphate" evidence="12">
    <location>
        <position position="1699"/>
    </location>
</feature>
<dbReference type="SUPFAM" id="SSF52172">
    <property type="entry name" value="CheY-like"/>
    <property type="match status" value="3"/>
</dbReference>
<dbReference type="InterPro" id="IPR003660">
    <property type="entry name" value="HAMP_dom"/>
</dbReference>
<dbReference type="Gene3D" id="3.40.50.2300">
    <property type="match status" value="3"/>
</dbReference>
<feature type="domain" description="HAMP" evidence="17">
    <location>
        <begin position="328"/>
        <end position="380"/>
    </location>
</feature>
<dbReference type="Pfam" id="PF18947">
    <property type="entry name" value="HAMP_2"/>
    <property type="match status" value="4"/>
</dbReference>
<comment type="function">
    <text evidence="10">Member of the two-component regulatory system BvgS/BvgA. Phosphorylates BvgA via a four-step phosphorelay in response to environmental signals.</text>
</comment>
<evidence type="ECO:0000256" key="14">
    <source>
        <dbReference type="SAM" id="MobiDB-lite"/>
    </source>
</evidence>
<evidence type="ECO:0000259" key="15">
    <source>
        <dbReference type="PROSITE" id="PS50109"/>
    </source>
</evidence>
<proteinExistence type="predicted"/>
<feature type="region of interest" description="Disordered" evidence="14">
    <location>
        <begin position="1"/>
        <end position="40"/>
    </location>
</feature>
<dbReference type="Pfam" id="PF13185">
    <property type="entry name" value="GAF_2"/>
    <property type="match status" value="1"/>
</dbReference>
<dbReference type="FunFam" id="1.20.120.1530:FF:000002">
    <property type="entry name" value="Two-component osmosensing histidine kinase"/>
    <property type="match status" value="5"/>
</dbReference>
<name>A0A1S2NAR8_9BURK</name>
<dbReference type="SMART" id="SM00448">
    <property type="entry name" value="REC"/>
    <property type="match status" value="2"/>
</dbReference>
<dbReference type="FunFam" id="3.30.565.10:FF:000010">
    <property type="entry name" value="Sensor histidine kinase RcsC"/>
    <property type="match status" value="1"/>
</dbReference>
<dbReference type="CDD" id="cd00156">
    <property type="entry name" value="REC"/>
    <property type="match status" value="1"/>
</dbReference>
<feature type="domain" description="Histidine kinase" evidence="15">
    <location>
        <begin position="1096"/>
        <end position="1329"/>
    </location>
</feature>
<dbReference type="Gene3D" id="3.30.565.10">
    <property type="entry name" value="Histidine kinase-like ATPase, C-terminal domain"/>
    <property type="match status" value="1"/>
</dbReference>
<evidence type="ECO:0000313" key="18">
    <source>
        <dbReference type="EMBL" id="OIJ42187.1"/>
    </source>
</evidence>
<evidence type="ECO:0000256" key="4">
    <source>
        <dbReference type="ARBA" id="ARBA00022553"/>
    </source>
</evidence>
<feature type="coiled-coil region" evidence="13">
    <location>
        <begin position="1013"/>
        <end position="1086"/>
    </location>
</feature>
<dbReference type="SUPFAM" id="SSF47384">
    <property type="entry name" value="Homodimeric domain of signal transducing histidine kinase"/>
    <property type="match status" value="1"/>
</dbReference>
<dbReference type="RefSeq" id="WP_071362516.1">
    <property type="nucleotide sequence ID" value="NZ_JRYB01000001.1"/>
</dbReference>
<dbReference type="PANTHER" id="PTHR45339">
    <property type="entry name" value="HYBRID SIGNAL TRANSDUCTION HISTIDINE KINASE J"/>
    <property type="match status" value="1"/>
</dbReference>
<dbReference type="CDD" id="cd17546">
    <property type="entry name" value="REC_hyHK_CKI1_RcsC-like"/>
    <property type="match status" value="1"/>
</dbReference>
<dbReference type="Gene3D" id="3.30.450.40">
    <property type="match status" value="1"/>
</dbReference>
<keyword evidence="5" id="KW-0808">Transferase</keyword>
<evidence type="ECO:0000256" key="5">
    <source>
        <dbReference type="ARBA" id="ARBA00022679"/>
    </source>
</evidence>
<feature type="modified residue" description="4-aspartylphosphate" evidence="12">
    <location>
        <position position="1553"/>
    </location>
</feature>
<evidence type="ECO:0000256" key="6">
    <source>
        <dbReference type="ARBA" id="ARBA00022729"/>
    </source>
</evidence>
<dbReference type="PRINTS" id="PR00344">
    <property type="entry name" value="BCTRLSENSOR"/>
</dbReference>
<evidence type="ECO:0000256" key="7">
    <source>
        <dbReference type="ARBA" id="ARBA00022777"/>
    </source>
</evidence>
<feature type="domain" description="HAMP" evidence="17">
    <location>
        <begin position="139"/>
        <end position="196"/>
    </location>
</feature>
<keyword evidence="9" id="KW-0843">Virulence</keyword>
<feature type="domain" description="Response regulatory" evidence="16">
    <location>
        <begin position="1504"/>
        <end position="1621"/>
    </location>
</feature>
<feature type="domain" description="HAMP" evidence="17">
    <location>
        <begin position="512"/>
        <end position="564"/>
    </location>
</feature>
<comment type="caution">
    <text evidence="18">The sequence shown here is derived from an EMBL/GenBank/DDBJ whole genome shotgun (WGS) entry which is preliminary data.</text>
</comment>
<feature type="domain" description="HAMP" evidence="17">
    <location>
        <begin position="236"/>
        <end position="288"/>
    </location>
</feature>
<dbReference type="SMART" id="SM00388">
    <property type="entry name" value="HisKA"/>
    <property type="match status" value="1"/>
</dbReference>
<feature type="modified residue" description="4-aspartylphosphate" evidence="12">
    <location>
        <position position="1431"/>
    </location>
</feature>
<evidence type="ECO:0000256" key="3">
    <source>
        <dbReference type="ARBA" id="ARBA00012438"/>
    </source>
</evidence>
<dbReference type="EMBL" id="JRYB01000001">
    <property type="protein sequence ID" value="OIJ42187.1"/>
    <property type="molecule type" value="Genomic_DNA"/>
</dbReference>
<feature type="domain" description="HAMP" evidence="17">
    <location>
        <begin position="420"/>
        <end position="472"/>
    </location>
</feature>
<evidence type="ECO:0000313" key="19">
    <source>
        <dbReference type="Proteomes" id="UP000180246"/>
    </source>
</evidence>
<evidence type="ECO:0000256" key="13">
    <source>
        <dbReference type="SAM" id="Coils"/>
    </source>
</evidence>
<dbReference type="Pfam" id="PF00072">
    <property type="entry name" value="Response_reg"/>
    <property type="match status" value="2"/>
</dbReference>
<feature type="domain" description="Response regulatory" evidence="16">
    <location>
        <begin position="1382"/>
        <end position="1495"/>
    </location>
</feature>
<keyword evidence="13" id="KW-0175">Coiled coil</keyword>
<dbReference type="SMART" id="SM00387">
    <property type="entry name" value="HATPase_c"/>
    <property type="match status" value="1"/>
</dbReference>
<comment type="catalytic activity">
    <reaction evidence="1">
        <text>ATP + protein L-histidine = ADP + protein N-phospho-L-histidine.</text>
        <dbReference type="EC" id="2.7.13.3"/>
    </reaction>
</comment>